<dbReference type="Pfam" id="PF00026">
    <property type="entry name" value="Asp"/>
    <property type="match status" value="1"/>
</dbReference>
<dbReference type="OrthoDB" id="771136at2759"/>
<evidence type="ECO:0000313" key="4">
    <source>
        <dbReference type="EMBL" id="TFY60358.1"/>
    </source>
</evidence>
<dbReference type="GO" id="GO:0004190">
    <property type="term" value="F:aspartic-type endopeptidase activity"/>
    <property type="evidence" value="ECO:0007669"/>
    <property type="project" value="InterPro"/>
</dbReference>
<keyword evidence="5" id="KW-1185">Reference proteome</keyword>
<dbReference type="GO" id="GO:0006508">
    <property type="term" value="P:proteolysis"/>
    <property type="evidence" value="ECO:0007669"/>
    <property type="project" value="InterPro"/>
</dbReference>
<comment type="similarity">
    <text evidence="1">Belongs to the peptidase A1 family.</text>
</comment>
<dbReference type="InterPro" id="IPR033121">
    <property type="entry name" value="PEPTIDASE_A1"/>
</dbReference>
<dbReference type="AlphaFoldDB" id="A0A4Y9YES6"/>
<dbReference type="SUPFAM" id="SSF50630">
    <property type="entry name" value="Acid proteases"/>
    <property type="match status" value="1"/>
</dbReference>
<proteinExistence type="inferred from homology"/>
<sequence length="314" mass="33578">MQLTASLTAVSALLFVLVNQINVFAIPTGHQNLYNRETSNDTNGTPLISRILFECVDTPPPPIRTPIISLPNEDPRDFTDQSYAGLVTLGNRRNNFRMIIDTGSAHFWLLTGFQGTHNGIGPGSLGTFQLSNLPFSILYRDRSQAIGKVGVDRLTIGRASVEEGLVGVAEIVHGFVTTTKADRILGLASSRQSTMRQHTVVETLFARRAIPAMATGVKLSRLADRTSGEVSLGASKFDPRSQVASSNTRADGLWGIRVAGLTVNNQRIPIASAILDTGAQVIPAPPNAGGQFNLAKQGSIVRPQDDGTSLAIIP</sequence>
<feature type="domain" description="Peptidase A1" evidence="3">
    <location>
        <begin position="83"/>
        <end position="314"/>
    </location>
</feature>
<dbReference type="PROSITE" id="PS51767">
    <property type="entry name" value="PEPTIDASE_A1"/>
    <property type="match status" value="1"/>
</dbReference>
<feature type="chain" id="PRO_5021307101" description="Peptidase A1 domain-containing protein" evidence="2">
    <location>
        <begin position="26"/>
        <end position="314"/>
    </location>
</feature>
<dbReference type="InterPro" id="IPR021109">
    <property type="entry name" value="Peptidase_aspartic_dom_sf"/>
</dbReference>
<evidence type="ECO:0000313" key="5">
    <source>
        <dbReference type="Proteomes" id="UP000298327"/>
    </source>
</evidence>
<reference evidence="4 5" key="1">
    <citation type="submission" date="2019-02" db="EMBL/GenBank/DDBJ databases">
        <title>Genome sequencing of the rare red list fungi Dentipellis fragilis.</title>
        <authorList>
            <person name="Buettner E."/>
            <person name="Kellner H."/>
        </authorList>
    </citation>
    <scope>NUCLEOTIDE SEQUENCE [LARGE SCALE GENOMIC DNA]</scope>
    <source>
        <strain evidence="4 5">DSM 105465</strain>
    </source>
</reference>
<dbReference type="EMBL" id="SEOQ01000567">
    <property type="protein sequence ID" value="TFY60358.1"/>
    <property type="molecule type" value="Genomic_DNA"/>
</dbReference>
<gene>
    <name evidence="4" type="ORF">EVG20_g7445</name>
</gene>
<dbReference type="InterPro" id="IPR034164">
    <property type="entry name" value="Pepsin-like_dom"/>
</dbReference>
<dbReference type="Proteomes" id="UP000298327">
    <property type="component" value="Unassembled WGS sequence"/>
</dbReference>
<dbReference type="InterPro" id="IPR001461">
    <property type="entry name" value="Aspartic_peptidase_A1"/>
</dbReference>
<dbReference type="Gene3D" id="2.40.70.10">
    <property type="entry name" value="Acid Proteases"/>
    <property type="match status" value="1"/>
</dbReference>
<name>A0A4Y9YES6_9AGAM</name>
<keyword evidence="2" id="KW-0732">Signal</keyword>
<comment type="caution">
    <text evidence="4">The sequence shown here is derived from an EMBL/GenBank/DDBJ whole genome shotgun (WGS) entry which is preliminary data.</text>
</comment>
<organism evidence="4 5">
    <name type="scientific">Dentipellis fragilis</name>
    <dbReference type="NCBI Taxonomy" id="205917"/>
    <lineage>
        <taxon>Eukaryota</taxon>
        <taxon>Fungi</taxon>
        <taxon>Dikarya</taxon>
        <taxon>Basidiomycota</taxon>
        <taxon>Agaricomycotina</taxon>
        <taxon>Agaricomycetes</taxon>
        <taxon>Russulales</taxon>
        <taxon>Hericiaceae</taxon>
        <taxon>Dentipellis</taxon>
    </lineage>
</organism>
<dbReference type="CDD" id="cd05471">
    <property type="entry name" value="pepsin_like"/>
    <property type="match status" value="1"/>
</dbReference>
<dbReference type="PANTHER" id="PTHR47966">
    <property type="entry name" value="BETA-SITE APP-CLEAVING ENZYME, ISOFORM A-RELATED"/>
    <property type="match status" value="1"/>
</dbReference>
<evidence type="ECO:0000259" key="3">
    <source>
        <dbReference type="PROSITE" id="PS51767"/>
    </source>
</evidence>
<feature type="signal peptide" evidence="2">
    <location>
        <begin position="1"/>
        <end position="25"/>
    </location>
</feature>
<accession>A0A4Y9YES6</accession>
<dbReference type="PANTHER" id="PTHR47966:SF6">
    <property type="entry name" value="PEPTIDASE A1 DOMAIN-CONTAINING PROTEIN"/>
    <property type="match status" value="1"/>
</dbReference>
<evidence type="ECO:0000256" key="1">
    <source>
        <dbReference type="ARBA" id="ARBA00007447"/>
    </source>
</evidence>
<evidence type="ECO:0000256" key="2">
    <source>
        <dbReference type="SAM" id="SignalP"/>
    </source>
</evidence>
<protein>
    <recommendedName>
        <fullName evidence="3">Peptidase A1 domain-containing protein</fullName>
    </recommendedName>
</protein>